<accession>A0A3T0E7Y3</accession>
<evidence type="ECO:0000313" key="12">
    <source>
        <dbReference type="Proteomes" id="UP000286954"/>
    </source>
</evidence>
<dbReference type="GO" id="GO:0015628">
    <property type="term" value="P:protein secretion by the type II secretion system"/>
    <property type="evidence" value="ECO:0007669"/>
    <property type="project" value="UniProtKB-UniRule"/>
</dbReference>
<evidence type="ECO:0000256" key="4">
    <source>
        <dbReference type="ARBA" id="ARBA00022481"/>
    </source>
</evidence>
<dbReference type="GO" id="GO:0005886">
    <property type="term" value="C:plasma membrane"/>
    <property type="evidence" value="ECO:0007669"/>
    <property type="project" value="UniProtKB-SubCell"/>
</dbReference>
<protein>
    <recommendedName>
        <fullName evidence="9">Type II secretion system protein I</fullName>
        <shortName evidence="9">T2SS minor pseudopilin I</shortName>
    </recommendedName>
</protein>
<dbReference type="KEGG" id="gak:X907_0772"/>
<keyword evidence="8" id="KW-0472">Membrane</keyword>
<dbReference type="PANTHER" id="PTHR38779">
    <property type="entry name" value="TYPE II SECRETION SYSTEM PROTEIN I-RELATED"/>
    <property type="match status" value="1"/>
</dbReference>
<comment type="similarity">
    <text evidence="2 9">Belongs to the GSP I family.</text>
</comment>
<sequence length="122" mass="13021">MRADAGFSLVEMLAALVVLAIAGVALVQALTQSARAATLAEDRALAALAAENVLAEWRLERAGPPRDASGQYAFAGREYEWRIAVSPTPEAGLVAVNLELSPAGHFTRSSVFTLTHFERAER</sequence>
<keyword evidence="3" id="KW-1003">Cell membrane</keyword>
<dbReference type="Pfam" id="PF07963">
    <property type="entry name" value="N_methyl"/>
    <property type="match status" value="1"/>
</dbReference>
<evidence type="ECO:0000256" key="5">
    <source>
        <dbReference type="ARBA" id="ARBA00022519"/>
    </source>
</evidence>
<name>A0A3T0E7Y3_9PROT</name>
<evidence type="ECO:0000256" key="8">
    <source>
        <dbReference type="ARBA" id="ARBA00023136"/>
    </source>
</evidence>
<evidence type="ECO:0000256" key="1">
    <source>
        <dbReference type="ARBA" id="ARBA00004377"/>
    </source>
</evidence>
<keyword evidence="6" id="KW-0812">Transmembrane</keyword>
<dbReference type="EMBL" id="CP018911">
    <property type="protein sequence ID" value="AZU03316.1"/>
    <property type="molecule type" value="Genomic_DNA"/>
</dbReference>
<dbReference type="InterPro" id="IPR012902">
    <property type="entry name" value="N_methyl_site"/>
</dbReference>
<comment type="subunit">
    <text evidence="9">Type II secretion is composed of four main components: the outer membrane complex, the inner membrane complex, the cytoplasmic secretion ATPase and the periplasm-spanning pseudopilus.</text>
</comment>
<reference evidence="11 12" key="1">
    <citation type="submission" date="2016-12" db="EMBL/GenBank/DDBJ databases">
        <title>The genome of dimorphic prosthecate Glycocaulis alkaliphilus 6b-8t, isolated from crude oil dictates its adaptability in petroleum environments.</title>
        <authorList>
            <person name="Wu X.-L."/>
            <person name="Geng S."/>
        </authorList>
    </citation>
    <scope>NUCLEOTIDE SEQUENCE [LARGE SCALE GENOMIC DNA]</scope>
    <source>
        <strain evidence="11 12">6B-8</strain>
    </source>
</reference>
<evidence type="ECO:0000256" key="6">
    <source>
        <dbReference type="ARBA" id="ARBA00022692"/>
    </source>
</evidence>
<dbReference type="NCBIfam" id="TIGR01707">
    <property type="entry name" value="gspI"/>
    <property type="match status" value="1"/>
</dbReference>
<comment type="PTM">
    <text evidence="9">Cleaved by prepilin peptidase.</text>
</comment>
<keyword evidence="7" id="KW-1133">Transmembrane helix</keyword>
<feature type="domain" description="Type II secretion system protein GspI C-terminal" evidence="10">
    <location>
        <begin position="41"/>
        <end position="115"/>
    </location>
</feature>
<gene>
    <name evidence="11" type="ORF">X907_0772</name>
</gene>
<organism evidence="11 12">
    <name type="scientific">Glycocaulis alkaliphilus</name>
    <dbReference type="NCBI Taxonomy" id="1434191"/>
    <lineage>
        <taxon>Bacteria</taxon>
        <taxon>Pseudomonadati</taxon>
        <taxon>Pseudomonadota</taxon>
        <taxon>Alphaproteobacteria</taxon>
        <taxon>Maricaulales</taxon>
        <taxon>Maricaulaceae</taxon>
        <taxon>Glycocaulis</taxon>
    </lineage>
</organism>
<proteinExistence type="inferred from homology"/>
<dbReference type="AlphaFoldDB" id="A0A3T0E7Y3"/>
<comment type="function">
    <text evidence="9">Component of the type II secretion system required for the energy-dependent secretion of extracellular factors such as proteases and toxins from the periplasm.</text>
</comment>
<dbReference type="InterPro" id="IPR010052">
    <property type="entry name" value="T2SS_protein-GspI"/>
</dbReference>
<dbReference type="OrthoDB" id="7632666at2"/>
<comment type="subcellular location">
    <subcellularLocation>
        <location evidence="1 9">Cell inner membrane</location>
        <topology evidence="1 9">Single-pass membrane protein</topology>
    </subcellularLocation>
</comment>
<dbReference type="Pfam" id="PF02501">
    <property type="entry name" value="T2SSI"/>
    <property type="match status" value="1"/>
</dbReference>
<dbReference type="InterPro" id="IPR003413">
    <property type="entry name" value="T2SS_GspI_C"/>
</dbReference>
<dbReference type="PROSITE" id="PS00409">
    <property type="entry name" value="PROKAR_NTER_METHYL"/>
    <property type="match status" value="1"/>
</dbReference>
<dbReference type="GO" id="GO:0015627">
    <property type="term" value="C:type II protein secretion system complex"/>
    <property type="evidence" value="ECO:0007669"/>
    <property type="project" value="UniProtKB-UniRule"/>
</dbReference>
<dbReference type="RefSeq" id="WP_127565720.1">
    <property type="nucleotide sequence ID" value="NZ_BMFB01000002.1"/>
</dbReference>
<keyword evidence="5 9" id="KW-0997">Cell inner membrane</keyword>
<evidence type="ECO:0000313" key="11">
    <source>
        <dbReference type="EMBL" id="AZU03316.1"/>
    </source>
</evidence>
<evidence type="ECO:0000256" key="9">
    <source>
        <dbReference type="RuleBase" id="RU368030"/>
    </source>
</evidence>
<evidence type="ECO:0000256" key="2">
    <source>
        <dbReference type="ARBA" id="ARBA00008358"/>
    </source>
</evidence>
<dbReference type="Gene3D" id="3.30.1300.30">
    <property type="entry name" value="GSPII I/J protein-like"/>
    <property type="match status" value="1"/>
</dbReference>
<dbReference type="PANTHER" id="PTHR38779:SF2">
    <property type="entry name" value="TYPE II SECRETION SYSTEM PROTEIN I-RELATED"/>
    <property type="match status" value="1"/>
</dbReference>
<dbReference type="NCBIfam" id="TIGR02532">
    <property type="entry name" value="IV_pilin_GFxxxE"/>
    <property type="match status" value="1"/>
</dbReference>
<evidence type="ECO:0000259" key="10">
    <source>
        <dbReference type="Pfam" id="PF02501"/>
    </source>
</evidence>
<dbReference type="InterPro" id="IPR045584">
    <property type="entry name" value="Pilin-like"/>
</dbReference>
<evidence type="ECO:0000256" key="3">
    <source>
        <dbReference type="ARBA" id="ARBA00022475"/>
    </source>
</evidence>
<evidence type="ECO:0000256" key="7">
    <source>
        <dbReference type="ARBA" id="ARBA00022989"/>
    </source>
</evidence>
<dbReference type="Proteomes" id="UP000286954">
    <property type="component" value="Chromosome"/>
</dbReference>
<keyword evidence="12" id="KW-1185">Reference proteome</keyword>
<keyword evidence="4 9" id="KW-0488">Methylation</keyword>
<dbReference type="SUPFAM" id="SSF54523">
    <property type="entry name" value="Pili subunits"/>
    <property type="match status" value="1"/>
</dbReference>